<comment type="caution">
    <text evidence="4">The sequence shown here is derived from an EMBL/GenBank/DDBJ whole genome shotgun (WGS) entry which is preliminary data.</text>
</comment>
<proteinExistence type="predicted"/>
<keyword evidence="2" id="KW-0472">Membrane</keyword>
<dbReference type="InterPro" id="IPR049224">
    <property type="entry name" value="DUF6821"/>
</dbReference>
<dbReference type="Proteomes" id="UP001153076">
    <property type="component" value="Unassembled WGS sequence"/>
</dbReference>
<dbReference type="AlphaFoldDB" id="A0A9Q1QIH5"/>
<feature type="domain" description="DUF6821" evidence="3">
    <location>
        <begin position="242"/>
        <end position="362"/>
    </location>
</feature>
<feature type="compositionally biased region" description="Polar residues" evidence="1">
    <location>
        <begin position="224"/>
        <end position="233"/>
    </location>
</feature>
<evidence type="ECO:0000259" key="3">
    <source>
        <dbReference type="Pfam" id="PF20705"/>
    </source>
</evidence>
<protein>
    <recommendedName>
        <fullName evidence="3">DUF6821 domain-containing protein</fullName>
    </recommendedName>
</protein>
<dbReference type="Pfam" id="PF20705">
    <property type="entry name" value="DUF6821"/>
    <property type="match status" value="1"/>
</dbReference>
<evidence type="ECO:0000256" key="1">
    <source>
        <dbReference type="SAM" id="MobiDB-lite"/>
    </source>
</evidence>
<keyword evidence="2" id="KW-1133">Transmembrane helix</keyword>
<evidence type="ECO:0000313" key="4">
    <source>
        <dbReference type="EMBL" id="KAJ8441510.1"/>
    </source>
</evidence>
<evidence type="ECO:0000256" key="2">
    <source>
        <dbReference type="SAM" id="Phobius"/>
    </source>
</evidence>
<sequence length="378" mass="41811">MEDGGHSASDNQDWDWEEVLVPQSDNHQLHHNPNPNLRSLPNSDEEEEGLEGEGSFTDGDVICPDYFSIDNDHRCLHHQNPTSEEGMEKGIDSDLGKHGCSQCDETQFGSGSWMDPGQFRVGKRRRNYSSSSSESSDSSGGGGSGSGSGSRNHLLTLQPHSECTHHSHFHDYDYKEGFSGHTLEPFDPLAKSSLGNDSLGNGNGAGIEIGFEIESQAQKEEQLESANGGPQHSHSSEFCGDEDDKDLHVNMAVQEDAEKEDIKSSPENENEKRSVAWWRVPLEMLRYCVLRVSPVWSLSVAAAAIVGLFLYRRSWLSKMKRKSQGLHLNIAVDDKKVSQFMSRAARLNEAFSVVKRVPIIRPSLPAPGLAPWPVMSLR</sequence>
<feature type="region of interest" description="Disordered" evidence="1">
    <location>
        <begin position="217"/>
        <end position="241"/>
    </location>
</feature>
<gene>
    <name evidence="4" type="ORF">Cgig2_026311</name>
</gene>
<keyword evidence="5" id="KW-1185">Reference proteome</keyword>
<dbReference type="OrthoDB" id="1931521at2759"/>
<dbReference type="InterPro" id="IPR045883">
    <property type="entry name" value="At4g13530-like"/>
</dbReference>
<dbReference type="EMBL" id="JAKOGI010000163">
    <property type="protein sequence ID" value="KAJ8441510.1"/>
    <property type="molecule type" value="Genomic_DNA"/>
</dbReference>
<feature type="transmembrane region" description="Helical" evidence="2">
    <location>
        <begin position="294"/>
        <end position="311"/>
    </location>
</feature>
<keyword evidence="2" id="KW-0812">Transmembrane</keyword>
<accession>A0A9Q1QIH5</accession>
<feature type="compositionally biased region" description="Low complexity" evidence="1">
    <location>
        <begin position="129"/>
        <end position="138"/>
    </location>
</feature>
<feature type="region of interest" description="Disordered" evidence="1">
    <location>
        <begin position="1"/>
        <end position="58"/>
    </location>
</feature>
<organism evidence="4 5">
    <name type="scientific">Carnegiea gigantea</name>
    <dbReference type="NCBI Taxonomy" id="171969"/>
    <lineage>
        <taxon>Eukaryota</taxon>
        <taxon>Viridiplantae</taxon>
        <taxon>Streptophyta</taxon>
        <taxon>Embryophyta</taxon>
        <taxon>Tracheophyta</taxon>
        <taxon>Spermatophyta</taxon>
        <taxon>Magnoliopsida</taxon>
        <taxon>eudicotyledons</taxon>
        <taxon>Gunneridae</taxon>
        <taxon>Pentapetalae</taxon>
        <taxon>Caryophyllales</taxon>
        <taxon>Cactineae</taxon>
        <taxon>Cactaceae</taxon>
        <taxon>Cactoideae</taxon>
        <taxon>Echinocereeae</taxon>
        <taxon>Carnegiea</taxon>
    </lineage>
</organism>
<name>A0A9Q1QIH5_9CARY</name>
<dbReference type="PANTHER" id="PTHR33646">
    <property type="entry name" value="GB|AAF00631.1"/>
    <property type="match status" value="1"/>
</dbReference>
<feature type="compositionally biased region" description="Gly residues" evidence="1">
    <location>
        <begin position="139"/>
        <end position="148"/>
    </location>
</feature>
<evidence type="ECO:0000313" key="5">
    <source>
        <dbReference type="Proteomes" id="UP001153076"/>
    </source>
</evidence>
<feature type="compositionally biased region" description="Low complexity" evidence="1">
    <location>
        <begin position="31"/>
        <end position="42"/>
    </location>
</feature>
<dbReference type="PANTHER" id="PTHR33646:SF6">
    <property type="entry name" value="TRANSMEMBRANE PROTEIN"/>
    <property type="match status" value="1"/>
</dbReference>
<reference evidence="4" key="1">
    <citation type="submission" date="2022-04" db="EMBL/GenBank/DDBJ databases">
        <title>Carnegiea gigantea Genome sequencing and assembly v2.</title>
        <authorList>
            <person name="Copetti D."/>
            <person name="Sanderson M.J."/>
            <person name="Burquez A."/>
            <person name="Wojciechowski M.F."/>
        </authorList>
    </citation>
    <scope>NUCLEOTIDE SEQUENCE</scope>
    <source>
        <strain evidence="4">SGP5-SGP5p</strain>
        <tissue evidence="4">Aerial part</tissue>
    </source>
</reference>
<feature type="region of interest" description="Disordered" evidence="1">
    <location>
        <begin position="106"/>
        <end position="154"/>
    </location>
</feature>